<dbReference type="EMBL" id="CP034587">
    <property type="protein sequence ID" value="AZQ70060.1"/>
    <property type="molecule type" value="Genomic_DNA"/>
</dbReference>
<name>A0A3S9PCD5_STRLT</name>
<keyword evidence="6 11" id="KW-0067">ATP-binding</keyword>
<evidence type="ECO:0000256" key="1">
    <source>
        <dbReference type="ARBA" id="ARBA00008258"/>
    </source>
</evidence>
<keyword evidence="8 11" id="KW-0030">Aminoacyl-tRNA synthetase</keyword>
<dbReference type="PROSITE" id="PS00178">
    <property type="entry name" value="AA_TRNA_LIGASE_I"/>
    <property type="match status" value="1"/>
</dbReference>
<dbReference type="PANTHER" id="PTHR45765:SF1">
    <property type="entry name" value="METHIONINE--TRNA LIGASE, CYTOPLASMIC"/>
    <property type="match status" value="1"/>
</dbReference>
<gene>
    <name evidence="13" type="ORF">EKH77_01475</name>
</gene>
<dbReference type="Pfam" id="PF09334">
    <property type="entry name" value="tRNA-synt_1g"/>
    <property type="match status" value="1"/>
</dbReference>
<keyword evidence="5 11" id="KW-0547">Nucleotide-binding</keyword>
<dbReference type="GO" id="GO:0005829">
    <property type="term" value="C:cytosol"/>
    <property type="evidence" value="ECO:0007669"/>
    <property type="project" value="TreeGrafter"/>
</dbReference>
<dbReference type="Gene3D" id="1.10.730.10">
    <property type="entry name" value="Isoleucyl-tRNA Synthetase, Domain 1"/>
    <property type="match status" value="1"/>
</dbReference>
<feature type="domain" description="Methionyl/Leucyl tRNA synthetase" evidence="12">
    <location>
        <begin position="6"/>
        <end position="390"/>
    </location>
</feature>
<dbReference type="InterPro" id="IPR014729">
    <property type="entry name" value="Rossmann-like_a/b/a_fold"/>
</dbReference>
<dbReference type="GO" id="GO:0006431">
    <property type="term" value="P:methionyl-tRNA aminoacylation"/>
    <property type="evidence" value="ECO:0007669"/>
    <property type="project" value="InterPro"/>
</dbReference>
<evidence type="ECO:0000313" key="14">
    <source>
        <dbReference type="Proteomes" id="UP000267900"/>
    </source>
</evidence>
<dbReference type="Proteomes" id="UP000267900">
    <property type="component" value="Chromosome"/>
</dbReference>
<evidence type="ECO:0000256" key="2">
    <source>
        <dbReference type="ARBA" id="ARBA00012838"/>
    </source>
</evidence>
<proteinExistence type="inferred from homology"/>
<dbReference type="AlphaFoldDB" id="A0A3S9PCD5"/>
<keyword evidence="4 11" id="KW-0436">Ligase</keyword>
<evidence type="ECO:0000256" key="10">
    <source>
        <dbReference type="ARBA" id="ARBA00047364"/>
    </source>
</evidence>
<dbReference type="InterPro" id="IPR009080">
    <property type="entry name" value="tRNAsynth_Ia_anticodon-bd"/>
</dbReference>
<reference evidence="13 14" key="1">
    <citation type="submission" date="2018-12" db="EMBL/GenBank/DDBJ databases">
        <title>The whole draft genome of Streptomyce luteoverticillatus CGMCC 15060.</title>
        <authorList>
            <person name="Feng Z."/>
            <person name="Chen G."/>
            <person name="Zhang J."/>
            <person name="Zhu H."/>
            <person name="Yu X."/>
            <person name="Zhang W."/>
            <person name="Zhang X."/>
        </authorList>
    </citation>
    <scope>NUCLEOTIDE SEQUENCE [LARGE SCALE GENOMIC DNA]</scope>
    <source>
        <strain evidence="13 14">CGMCC 15060</strain>
    </source>
</reference>
<dbReference type="Gene3D" id="2.20.28.20">
    <property type="entry name" value="Methionyl-tRNA synthetase, Zn-domain"/>
    <property type="match status" value="1"/>
</dbReference>
<evidence type="ECO:0000256" key="5">
    <source>
        <dbReference type="ARBA" id="ARBA00022741"/>
    </source>
</evidence>
<dbReference type="RefSeq" id="WP_126912625.1">
    <property type="nucleotide sequence ID" value="NZ_CP034587.1"/>
</dbReference>
<dbReference type="EC" id="6.1.1.10" evidence="2"/>
<dbReference type="GO" id="GO:0005524">
    <property type="term" value="F:ATP binding"/>
    <property type="evidence" value="ECO:0007669"/>
    <property type="project" value="UniProtKB-KW"/>
</dbReference>
<keyword evidence="14" id="KW-1185">Reference proteome</keyword>
<evidence type="ECO:0000256" key="11">
    <source>
        <dbReference type="RuleBase" id="RU363039"/>
    </source>
</evidence>
<dbReference type="SUPFAM" id="SSF52374">
    <property type="entry name" value="Nucleotidylyl transferase"/>
    <property type="match status" value="1"/>
</dbReference>
<comment type="similarity">
    <text evidence="1">Belongs to the class-I aminoacyl-tRNA synthetase family. MetG type 1 subfamily.</text>
</comment>
<keyword evidence="7 11" id="KW-0648">Protein biosynthesis</keyword>
<protein>
    <recommendedName>
        <fullName evidence="2">methionine--tRNA ligase</fullName>
        <ecNumber evidence="2">6.1.1.10</ecNumber>
    </recommendedName>
    <alternativeName>
        <fullName evidence="9">Methionyl-tRNA synthetase</fullName>
    </alternativeName>
</protein>
<sequence length="551" mass="60710">MPSFTLVTAAPPTPNGDLHLGHLSGPYSGADIRIRAHRLLGADGLFVTGSDLHQSYVPTKARRDGTDPLEMAEGFADEIARIFDSARFTPDAYVRPWRSELHRSIVGEFFARLYDRGALRVRTEQALFCGDCERYLFEAHLTGKCPHCGSASDGNSCENCALPNRVTDVVAPVCNACGGTPEERPVERLVFPLSEYADRLRAFHAATAMSPQLEALCADMIERGLPDIPVGHPTDWGLPMPVPGFEDHRIYVWAEMMPGYFAELAEALRATGRDADEWRSVWNDPRTEIVQFFGFDNGYFHALLQPALLMAYDPDFQLPRALVTNEFYQLGSSKFSTSRRHAVWANDLLAAVPADTARFVLSHDRPESERTSFGWERFHELADGELAGRWQSWLTDLFTRIETQAGGAIPAGDPLPSQERFLRLLERVAEDCLNAYSAADFSPRRATRLLRELVSLAQDFAASQSRTRDSGAGSGRAGAALAAEAAAARTLAQLAHPVMPDFASRLWTALGETGEPRWDGVRTPAAGVRVDTAARFFTPLPADLEARVMAS</sequence>
<evidence type="ECO:0000256" key="9">
    <source>
        <dbReference type="ARBA" id="ARBA00030904"/>
    </source>
</evidence>
<evidence type="ECO:0000256" key="8">
    <source>
        <dbReference type="ARBA" id="ARBA00023146"/>
    </source>
</evidence>
<dbReference type="InterPro" id="IPR029038">
    <property type="entry name" value="MetRS_Zn"/>
</dbReference>
<evidence type="ECO:0000256" key="7">
    <source>
        <dbReference type="ARBA" id="ARBA00022917"/>
    </source>
</evidence>
<dbReference type="GO" id="GO:0004825">
    <property type="term" value="F:methionine-tRNA ligase activity"/>
    <property type="evidence" value="ECO:0007669"/>
    <property type="project" value="UniProtKB-EC"/>
</dbReference>
<accession>A0A3S9PCD5</accession>
<evidence type="ECO:0000256" key="3">
    <source>
        <dbReference type="ARBA" id="ARBA00022490"/>
    </source>
</evidence>
<dbReference type="SUPFAM" id="SSF47323">
    <property type="entry name" value="Anticodon-binding domain of a subclass of class I aminoacyl-tRNA synthetases"/>
    <property type="match status" value="1"/>
</dbReference>
<dbReference type="PRINTS" id="PR01041">
    <property type="entry name" value="TRNASYNTHMET"/>
</dbReference>
<dbReference type="Gene3D" id="3.40.50.620">
    <property type="entry name" value="HUPs"/>
    <property type="match status" value="1"/>
</dbReference>
<organism evidence="13 14">
    <name type="scientific">Streptomyces luteoverticillatus</name>
    <name type="common">Streptoverticillium luteoverticillatus</name>
    <dbReference type="NCBI Taxonomy" id="66425"/>
    <lineage>
        <taxon>Bacteria</taxon>
        <taxon>Bacillati</taxon>
        <taxon>Actinomycetota</taxon>
        <taxon>Actinomycetes</taxon>
        <taxon>Kitasatosporales</taxon>
        <taxon>Streptomycetaceae</taxon>
        <taxon>Streptomyces</taxon>
    </lineage>
</organism>
<evidence type="ECO:0000256" key="6">
    <source>
        <dbReference type="ARBA" id="ARBA00022840"/>
    </source>
</evidence>
<dbReference type="InterPro" id="IPR023458">
    <property type="entry name" value="Met-tRNA_ligase_1"/>
</dbReference>
<evidence type="ECO:0000256" key="4">
    <source>
        <dbReference type="ARBA" id="ARBA00022598"/>
    </source>
</evidence>
<evidence type="ECO:0000313" key="13">
    <source>
        <dbReference type="EMBL" id="AZQ70060.1"/>
    </source>
</evidence>
<keyword evidence="3" id="KW-0963">Cytoplasm</keyword>
<dbReference type="PANTHER" id="PTHR45765">
    <property type="entry name" value="METHIONINE--TRNA LIGASE"/>
    <property type="match status" value="1"/>
</dbReference>
<comment type="catalytic activity">
    <reaction evidence="10">
        <text>tRNA(Met) + L-methionine + ATP = L-methionyl-tRNA(Met) + AMP + diphosphate</text>
        <dbReference type="Rhea" id="RHEA:13481"/>
        <dbReference type="Rhea" id="RHEA-COMP:9667"/>
        <dbReference type="Rhea" id="RHEA-COMP:9698"/>
        <dbReference type="ChEBI" id="CHEBI:30616"/>
        <dbReference type="ChEBI" id="CHEBI:33019"/>
        <dbReference type="ChEBI" id="CHEBI:57844"/>
        <dbReference type="ChEBI" id="CHEBI:78442"/>
        <dbReference type="ChEBI" id="CHEBI:78530"/>
        <dbReference type="ChEBI" id="CHEBI:456215"/>
        <dbReference type="EC" id="6.1.1.10"/>
    </reaction>
</comment>
<dbReference type="OrthoDB" id="9810191at2"/>
<dbReference type="InterPro" id="IPR001412">
    <property type="entry name" value="aa-tRNA-synth_I_CS"/>
</dbReference>
<dbReference type="InterPro" id="IPR033911">
    <property type="entry name" value="MetRS_core"/>
</dbReference>
<dbReference type="InterPro" id="IPR015413">
    <property type="entry name" value="Methionyl/Leucyl_tRNA_Synth"/>
</dbReference>
<evidence type="ECO:0000259" key="12">
    <source>
        <dbReference type="Pfam" id="PF09334"/>
    </source>
</evidence>